<gene>
    <name evidence="2" type="ORF">C450_01032</name>
</gene>
<feature type="region of interest" description="Disordered" evidence="1">
    <location>
        <begin position="1"/>
        <end position="23"/>
    </location>
</feature>
<dbReference type="Proteomes" id="UP000011625">
    <property type="component" value="Unassembled WGS sequence"/>
</dbReference>
<evidence type="ECO:0000313" key="2">
    <source>
        <dbReference type="EMBL" id="EMA55682.1"/>
    </source>
</evidence>
<dbReference type="EMBL" id="AOME01000010">
    <property type="protein sequence ID" value="EMA55682.1"/>
    <property type="molecule type" value="Genomic_DNA"/>
</dbReference>
<evidence type="ECO:0000256" key="1">
    <source>
        <dbReference type="SAM" id="MobiDB-lite"/>
    </source>
</evidence>
<organism evidence="2 3">
    <name type="scientific">Halococcus salifodinae DSM 8989</name>
    <dbReference type="NCBI Taxonomy" id="1227456"/>
    <lineage>
        <taxon>Archaea</taxon>
        <taxon>Methanobacteriati</taxon>
        <taxon>Methanobacteriota</taxon>
        <taxon>Stenosarchaea group</taxon>
        <taxon>Halobacteria</taxon>
        <taxon>Halobacteriales</taxon>
        <taxon>Halococcaceae</taxon>
        <taxon>Halococcus</taxon>
    </lineage>
</organism>
<dbReference type="AlphaFoldDB" id="M0NCI6"/>
<evidence type="ECO:0000313" key="3">
    <source>
        <dbReference type="Proteomes" id="UP000011625"/>
    </source>
</evidence>
<protein>
    <submittedName>
        <fullName evidence="2">Uncharacterized protein</fullName>
    </submittedName>
</protein>
<dbReference type="PATRIC" id="fig|1227456.3.peg.218"/>
<reference evidence="2 3" key="1">
    <citation type="journal article" date="2014" name="PLoS Genet.">
        <title>Phylogenetically driven sequencing of extremely halophilic archaea reveals strategies for static and dynamic osmo-response.</title>
        <authorList>
            <person name="Becker E.A."/>
            <person name="Seitzer P.M."/>
            <person name="Tritt A."/>
            <person name="Larsen D."/>
            <person name="Krusor M."/>
            <person name="Yao A.I."/>
            <person name="Wu D."/>
            <person name="Madern D."/>
            <person name="Eisen J.A."/>
            <person name="Darling A.E."/>
            <person name="Facciotti M.T."/>
        </authorList>
    </citation>
    <scope>NUCLEOTIDE SEQUENCE [LARGE SCALE GENOMIC DNA]</scope>
    <source>
        <strain evidence="2 3">DSM 8989</strain>
    </source>
</reference>
<comment type="caution">
    <text evidence="2">The sequence shown here is derived from an EMBL/GenBank/DDBJ whole genome shotgun (WGS) entry which is preliminary data.</text>
</comment>
<name>M0NCI6_9EURY</name>
<accession>M0NCI6</accession>
<keyword evidence="3" id="KW-1185">Reference proteome</keyword>
<sequence length="118" mass="13275">MQRPDLTPIERISKMDAEDTGIDMTPSIERAVSIFDHWEEWSSKTPKGRVLKSDLKTLLRTATGEQLAWRQAYRAAEALEELSKGRIEFIDHDRHGKMLIEAQPARGGDCHSSSAATP</sequence>
<proteinExistence type="predicted"/>